<reference evidence="2 3" key="1">
    <citation type="submission" date="2022-10" db="EMBL/GenBank/DDBJ databases">
        <title>Description of Fervidibacillus gen. nov. in the family Fervidibacillaceae fam. nov. with two species, Fervidibacillus albus sp. nov., and Fervidibacillus halotolerans sp. nov., isolated from tidal flat sediments.</title>
        <authorList>
            <person name="Kwon K.K."/>
            <person name="Yang S.-H."/>
        </authorList>
    </citation>
    <scope>NUCLEOTIDE SEQUENCE [LARGE SCALE GENOMIC DNA]</scope>
    <source>
        <strain evidence="2 3">DSM 23332</strain>
    </source>
</reference>
<comment type="caution">
    <text evidence="2">The sequence shown here is derived from an EMBL/GenBank/DDBJ whole genome shotgun (WGS) entry which is preliminary data.</text>
</comment>
<gene>
    <name evidence="2" type="ORF">OEV82_08625</name>
</gene>
<evidence type="ECO:0000313" key="2">
    <source>
        <dbReference type="EMBL" id="MCU9594519.1"/>
    </source>
</evidence>
<dbReference type="Pfam" id="PF11738">
    <property type="entry name" value="DUF3298"/>
    <property type="match status" value="1"/>
</dbReference>
<dbReference type="RefSeq" id="WP_263061621.1">
    <property type="nucleotide sequence ID" value="NZ_JAOUSE010000023.1"/>
</dbReference>
<dbReference type="Gene3D" id="3.90.640.20">
    <property type="entry name" value="Heat-shock cognate protein, ATPase"/>
    <property type="match status" value="1"/>
</dbReference>
<dbReference type="EMBL" id="JAOUSE010000023">
    <property type="protein sequence ID" value="MCU9594519.1"/>
    <property type="molecule type" value="Genomic_DNA"/>
</dbReference>
<organism evidence="2 3">
    <name type="scientific">Pallidibacillus thermolactis</name>
    <dbReference type="NCBI Taxonomy" id="251051"/>
    <lineage>
        <taxon>Bacteria</taxon>
        <taxon>Bacillati</taxon>
        <taxon>Bacillota</taxon>
        <taxon>Bacilli</taxon>
        <taxon>Bacillales</taxon>
        <taxon>Bacillaceae</taxon>
        <taxon>Pallidibacillus</taxon>
    </lineage>
</organism>
<keyword evidence="3" id="KW-1185">Reference proteome</keyword>
<dbReference type="InterPro" id="IPR021729">
    <property type="entry name" value="DUF3298"/>
</dbReference>
<protein>
    <submittedName>
        <fullName evidence="2">DUF3298 and DUF4163 domain-containing protein</fullName>
    </submittedName>
</protein>
<accession>A0ABT2WFQ1</accession>
<evidence type="ECO:0000313" key="3">
    <source>
        <dbReference type="Proteomes" id="UP001208656"/>
    </source>
</evidence>
<dbReference type="InterPro" id="IPR037126">
    <property type="entry name" value="PdaC/RsiV-like_sf"/>
</dbReference>
<dbReference type="Gene3D" id="3.30.565.40">
    <property type="entry name" value="Fervidobacterium nodosum Rt17-B1 like"/>
    <property type="match status" value="1"/>
</dbReference>
<sequence length="206" mass="23928">MPISFPVTIQTMKVSDGPQKYVYYPQVTQLKNRQIEQHINRTIINHTQKLMDIQFGNMPSVIVEMVGSFEIKNNQRDILSLTLSNYAYPDRAAHGMTYLEALTFNVITGKQYQLKDLFKPGSNYIEIISRIIKEQIKKRDLPIINEFREIKPDQDFYIADKTVVIYFQLYDLVPYAYGFPMFPISIYDIQDIIDENGPLGKMLAGN</sequence>
<feature type="domain" description="DUF3298" evidence="1">
    <location>
        <begin position="115"/>
        <end position="185"/>
    </location>
</feature>
<name>A0ABT2WFQ1_9BACI</name>
<proteinExistence type="predicted"/>
<evidence type="ECO:0000259" key="1">
    <source>
        <dbReference type="Pfam" id="PF11738"/>
    </source>
</evidence>
<dbReference type="Proteomes" id="UP001208656">
    <property type="component" value="Unassembled WGS sequence"/>
</dbReference>